<feature type="transmembrane region" description="Helical" evidence="1">
    <location>
        <begin position="33"/>
        <end position="53"/>
    </location>
</feature>
<feature type="transmembrane region" description="Helical" evidence="1">
    <location>
        <begin position="74"/>
        <end position="92"/>
    </location>
</feature>
<feature type="domain" description="Major facilitator superfamily (MFS) profile" evidence="2">
    <location>
        <begin position="5"/>
        <end position="392"/>
    </location>
</feature>
<protein>
    <recommendedName>
        <fullName evidence="2">Major facilitator superfamily (MFS) profile domain-containing protein</fullName>
    </recommendedName>
</protein>
<evidence type="ECO:0000256" key="1">
    <source>
        <dbReference type="SAM" id="Phobius"/>
    </source>
</evidence>
<feature type="transmembrane region" description="Helical" evidence="1">
    <location>
        <begin position="165"/>
        <end position="183"/>
    </location>
</feature>
<dbReference type="SUPFAM" id="SSF103473">
    <property type="entry name" value="MFS general substrate transporter"/>
    <property type="match status" value="1"/>
</dbReference>
<evidence type="ECO:0000313" key="3">
    <source>
        <dbReference type="EMBL" id="SVB19133.1"/>
    </source>
</evidence>
<dbReference type="InterPro" id="IPR050327">
    <property type="entry name" value="Proton-linked_MCT"/>
</dbReference>
<dbReference type="Gene3D" id="1.20.1250.20">
    <property type="entry name" value="MFS general substrate transporter like domains"/>
    <property type="match status" value="1"/>
</dbReference>
<keyword evidence="1" id="KW-1133">Transmembrane helix</keyword>
<dbReference type="GO" id="GO:0022857">
    <property type="term" value="F:transmembrane transporter activity"/>
    <property type="evidence" value="ECO:0007669"/>
    <property type="project" value="InterPro"/>
</dbReference>
<dbReference type="InterPro" id="IPR020846">
    <property type="entry name" value="MFS_dom"/>
</dbReference>
<dbReference type="AlphaFoldDB" id="A0A382C1E0"/>
<keyword evidence="1" id="KW-0472">Membrane</keyword>
<dbReference type="EMBL" id="UINC01032076">
    <property type="protein sequence ID" value="SVB19133.1"/>
    <property type="molecule type" value="Genomic_DNA"/>
</dbReference>
<feature type="transmembrane region" description="Helical" evidence="1">
    <location>
        <begin position="277"/>
        <end position="298"/>
    </location>
</feature>
<dbReference type="InterPro" id="IPR036259">
    <property type="entry name" value="MFS_trans_sf"/>
</dbReference>
<accession>A0A382C1E0</accession>
<feature type="transmembrane region" description="Helical" evidence="1">
    <location>
        <begin position="304"/>
        <end position="326"/>
    </location>
</feature>
<organism evidence="3">
    <name type="scientific">marine metagenome</name>
    <dbReference type="NCBI Taxonomy" id="408172"/>
    <lineage>
        <taxon>unclassified sequences</taxon>
        <taxon>metagenomes</taxon>
        <taxon>ecological metagenomes</taxon>
    </lineage>
</organism>
<dbReference type="InterPro" id="IPR011701">
    <property type="entry name" value="MFS"/>
</dbReference>
<dbReference type="PANTHER" id="PTHR11360:SF284">
    <property type="entry name" value="EG:103B4.3 PROTEIN-RELATED"/>
    <property type="match status" value="1"/>
</dbReference>
<dbReference type="Pfam" id="PF07690">
    <property type="entry name" value="MFS_1"/>
    <property type="match status" value="1"/>
</dbReference>
<sequence>MTKRTYLIVICASVVVLLSMGMRQSFGLLQTPIAQSFGIGLSAFSLSIAVQNLMWGLSQPIIGALSDKYGSGRVIAIAAVFQILGLLMLANADSLWELHVSTGIIIGIAGSGMTWAVLMSVIARNVPENRRTMFFGVAGAAGTGGQILVVPFNQYTINAFGWSEAILIMSVVMVVIIPLAYVLKGKTEDHSVGREQAESLLQVLDRARKHSGYLYLTAGFYVCGFHVMFIMAHLPNYLSVLEMPEWLPGAAISIIGMTNLVGTFMFGWLGDKYSKKYLLSILYFLRSIVIAGFIIFPISEYSVLAFSFFIGFLWLATVPLTNALVGQLFGLKYLATLAGIVFASHQLGSFTSIWLGGWLFDQTGSYDLVWQISIGLGILAALLHLPINEKPSETEVPQPA</sequence>
<name>A0A382C1E0_9ZZZZ</name>
<feature type="transmembrane region" description="Helical" evidence="1">
    <location>
        <begin position="333"/>
        <end position="356"/>
    </location>
</feature>
<feature type="transmembrane region" description="Helical" evidence="1">
    <location>
        <begin position="98"/>
        <end position="122"/>
    </location>
</feature>
<proteinExistence type="predicted"/>
<feature type="transmembrane region" description="Helical" evidence="1">
    <location>
        <begin position="134"/>
        <end position="153"/>
    </location>
</feature>
<dbReference type="PROSITE" id="PS50850">
    <property type="entry name" value="MFS"/>
    <property type="match status" value="1"/>
</dbReference>
<feature type="transmembrane region" description="Helical" evidence="1">
    <location>
        <begin position="368"/>
        <end position="387"/>
    </location>
</feature>
<evidence type="ECO:0000259" key="2">
    <source>
        <dbReference type="PROSITE" id="PS50850"/>
    </source>
</evidence>
<feature type="transmembrane region" description="Helical" evidence="1">
    <location>
        <begin position="246"/>
        <end position="270"/>
    </location>
</feature>
<feature type="transmembrane region" description="Helical" evidence="1">
    <location>
        <begin position="213"/>
        <end position="234"/>
    </location>
</feature>
<reference evidence="3" key="1">
    <citation type="submission" date="2018-05" db="EMBL/GenBank/DDBJ databases">
        <authorList>
            <person name="Lanie J.A."/>
            <person name="Ng W.-L."/>
            <person name="Kazmierczak K.M."/>
            <person name="Andrzejewski T.M."/>
            <person name="Davidsen T.M."/>
            <person name="Wayne K.J."/>
            <person name="Tettelin H."/>
            <person name="Glass J.I."/>
            <person name="Rusch D."/>
            <person name="Podicherti R."/>
            <person name="Tsui H.-C.T."/>
            <person name="Winkler M.E."/>
        </authorList>
    </citation>
    <scope>NUCLEOTIDE SEQUENCE</scope>
</reference>
<dbReference type="PANTHER" id="PTHR11360">
    <property type="entry name" value="MONOCARBOXYLATE TRANSPORTER"/>
    <property type="match status" value="1"/>
</dbReference>
<dbReference type="CDD" id="cd17355">
    <property type="entry name" value="MFS_YcxA_like"/>
    <property type="match status" value="1"/>
</dbReference>
<keyword evidence="1" id="KW-0812">Transmembrane</keyword>
<gene>
    <name evidence="3" type="ORF">METZ01_LOCUS171987</name>
</gene>